<dbReference type="InterPro" id="IPR034605">
    <property type="entry name" value="PGC-1"/>
</dbReference>
<feature type="region of interest" description="Disordered" evidence="9">
    <location>
        <begin position="162"/>
        <end position="205"/>
    </location>
</feature>
<evidence type="ECO:0000256" key="5">
    <source>
        <dbReference type="ARBA" id="ARBA00023159"/>
    </source>
</evidence>
<evidence type="ECO:0000256" key="6">
    <source>
        <dbReference type="ARBA" id="ARBA00023163"/>
    </source>
</evidence>
<feature type="region of interest" description="Disordered" evidence="9">
    <location>
        <begin position="445"/>
        <end position="483"/>
    </location>
</feature>
<dbReference type="GO" id="GO:0003712">
    <property type="term" value="F:transcription coregulator activity"/>
    <property type="evidence" value="ECO:0007669"/>
    <property type="project" value="InterPro"/>
</dbReference>
<feature type="compositionally biased region" description="Low complexity" evidence="9">
    <location>
        <begin position="1398"/>
        <end position="1421"/>
    </location>
</feature>
<feature type="region of interest" description="Disordered" evidence="9">
    <location>
        <begin position="1127"/>
        <end position="1278"/>
    </location>
</feature>
<dbReference type="SMART" id="SM00360">
    <property type="entry name" value="RRM"/>
    <property type="match status" value="1"/>
</dbReference>
<keyword evidence="11" id="KW-1185">Reference proteome</keyword>
<dbReference type="PANTHER" id="PTHR15528">
    <property type="entry name" value="PEROXISOME PROLIFERATOR ACTIVATED RECEPTOR GAMMA COACTIVATOR 1 PGC-1 -RELATED"/>
    <property type="match status" value="1"/>
</dbReference>
<feature type="compositionally biased region" description="Low complexity" evidence="9">
    <location>
        <begin position="751"/>
        <end position="768"/>
    </location>
</feature>
<evidence type="ECO:0000256" key="7">
    <source>
        <dbReference type="ARBA" id="ARBA00023242"/>
    </source>
</evidence>
<keyword evidence="2" id="KW-0597">Phosphoprotein</keyword>
<dbReference type="InterPro" id="IPR035979">
    <property type="entry name" value="RBD_domain_sf"/>
</dbReference>
<evidence type="ECO:0000256" key="9">
    <source>
        <dbReference type="SAM" id="MobiDB-lite"/>
    </source>
</evidence>
<evidence type="ECO:0000256" key="4">
    <source>
        <dbReference type="ARBA" id="ARBA00023015"/>
    </source>
</evidence>
<feature type="region of interest" description="Disordered" evidence="9">
    <location>
        <begin position="1299"/>
        <end position="1438"/>
    </location>
</feature>
<keyword evidence="3 8" id="KW-0694">RNA-binding</keyword>
<dbReference type="GO" id="GO:0005634">
    <property type="term" value="C:nucleus"/>
    <property type="evidence" value="ECO:0007669"/>
    <property type="project" value="UniProtKB-SubCell"/>
</dbReference>
<feature type="compositionally biased region" description="Basic and acidic residues" evidence="9">
    <location>
        <begin position="1329"/>
        <end position="1340"/>
    </location>
</feature>
<evidence type="ECO:0000256" key="2">
    <source>
        <dbReference type="ARBA" id="ARBA00022553"/>
    </source>
</evidence>
<feature type="region of interest" description="Disordered" evidence="9">
    <location>
        <begin position="408"/>
        <end position="433"/>
    </location>
</feature>
<dbReference type="Proteomes" id="UP001318040">
    <property type="component" value="Chromosome 11"/>
</dbReference>
<evidence type="ECO:0000259" key="10">
    <source>
        <dbReference type="PROSITE" id="PS50102"/>
    </source>
</evidence>
<feature type="compositionally biased region" description="Low complexity" evidence="9">
    <location>
        <begin position="561"/>
        <end position="579"/>
    </location>
</feature>
<feature type="compositionally biased region" description="Basic residues" evidence="9">
    <location>
        <begin position="873"/>
        <end position="883"/>
    </location>
</feature>
<proteinExistence type="predicted"/>
<accession>A0AAJ7SZ79</accession>
<dbReference type="PROSITE" id="PS50102">
    <property type="entry name" value="RRM"/>
    <property type="match status" value="1"/>
</dbReference>
<dbReference type="RefSeq" id="XP_032808302.1">
    <property type="nucleotide sequence ID" value="XM_032952411.1"/>
</dbReference>
<keyword evidence="5" id="KW-0010">Activator</keyword>
<feature type="compositionally biased region" description="Polar residues" evidence="9">
    <location>
        <begin position="104"/>
        <end position="114"/>
    </location>
</feature>
<feature type="compositionally biased region" description="Low complexity" evidence="9">
    <location>
        <begin position="1252"/>
        <end position="1263"/>
    </location>
</feature>
<organism evidence="11 12">
    <name type="scientific">Petromyzon marinus</name>
    <name type="common">Sea lamprey</name>
    <dbReference type="NCBI Taxonomy" id="7757"/>
    <lineage>
        <taxon>Eukaryota</taxon>
        <taxon>Metazoa</taxon>
        <taxon>Chordata</taxon>
        <taxon>Craniata</taxon>
        <taxon>Vertebrata</taxon>
        <taxon>Cyclostomata</taxon>
        <taxon>Hyperoartia</taxon>
        <taxon>Petromyzontiformes</taxon>
        <taxon>Petromyzontidae</taxon>
        <taxon>Petromyzon</taxon>
    </lineage>
</organism>
<dbReference type="GO" id="GO:0045944">
    <property type="term" value="P:positive regulation of transcription by RNA polymerase II"/>
    <property type="evidence" value="ECO:0007669"/>
    <property type="project" value="TreeGrafter"/>
</dbReference>
<dbReference type="InterPro" id="IPR012677">
    <property type="entry name" value="Nucleotide-bd_a/b_plait_sf"/>
</dbReference>
<dbReference type="GO" id="GO:0003723">
    <property type="term" value="F:RNA binding"/>
    <property type="evidence" value="ECO:0007669"/>
    <property type="project" value="UniProtKB-UniRule"/>
</dbReference>
<dbReference type="PANTHER" id="PTHR15528:SF11">
    <property type="entry name" value="FI18188P1"/>
    <property type="match status" value="1"/>
</dbReference>
<evidence type="ECO:0000256" key="3">
    <source>
        <dbReference type="ARBA" id="ARBA00022884"/>
    </source>
</evidence>
<dbReference type="InterPro" id="IPR000504">
    <property type="entry name" value="RRM_dom"/>
</dbReference>
<feature type="compositionally biased region" description="Pro residues" evidence="9">
    <location>
        <begin position="550"/>
        <end position="560"/>
    </location>
</feature>
<protein>
    <submittedName>
        <fullName evidence="12">Peroxisome proliferator-activated receptor gamma coactivator-related protein 1-like isoform X2</fullName>
    </submittedName>
</protein>
<reference evidence="12" key="1">
    <citation type="submission" date="2025-08" db="UniProtKB">
        <authorList>
            <consortium name="RefSeq"/>
        </authorList>
    </citation>
    <scope>IDENTIFICATION</scope>
    <source>
        <tissue evidence="12">Sperm</tissue>
    </source>
</reference>
<keyword evidence="4" id="KW-0805">Transcription regulation</keyword>
<feature type="compositionally biased region" description="Low complexity" evidence="9">
    <location>
        <begin position="1352"/>
        <end position="1372"/>
    </location>
</feature>
<feature type="region of interest" description="Disordered" evidence="9">
    <location>
        <begin position="751"/>
        <end position="775"/>
    </location>
</feature>
<feature type="domain" description="RRM" evidence="10">
    <location>
        <begin position="1466"/>
        <end position="1534"/>
    </location>
</feature>
<sequence length="1585" mass="164382">MEVGALPGLASPLSAFSCGREGAASEGGGSGGGGGDGSIGDATLLMALAETLDSLDDNTASPFDGLLDPEPRLLACDVEESSTLKRLLLSPVSGAESRVASTRHPYSSVTTRLPTSPGRHANRPRQRHPTPTYLELLRHLCTLESAAYSPVGGGGSAVCDWEGSSSGSSGEDMPEKQDGSAESFCASGGSGASSSSSNDEDDIGMLLPEGDVEELQKLMAMDGSFEFDVIDLKEGSVVELVSYMHTYCVRDSVASLSLLSPVKAPCGPSGGASPDGGSSASFARALAGSSADVSGSEGGEEQARGTDGDGCGGGTAAHGTGFLGPLDGLCESSSLDCGSEKASLGRDAKERAERSAGAIAATVTTAPAAVTPGPEEISAATFPAAKTEREDEADVKAEKGDAVPLVVPQKRPRGRPRTRNVNGQQEPGAAAAAAMTKKAVRSILFEEPPRRSVRISKARKETTQSDAAQQSQARPPPEHVAHPVLARVDFNRTTAEVETKPIVVVQQQQSKLSKVIGGLAASPSSTSPMTRPAPFSLSAPSVLGSVSAPSPLPASAPSPLPASASSVSISSPAPSSSIVKPTTSALVTPPTVMTLSSLVPPPPLTTLSSMPSSPSPSSSLTPPSSVLPSSTAPSSRTPPLSTLSVAPSPSVPSDALSAVPPSLSAPPSTSMTPPLSHRPASSAPPPDGEAPPPPLPAIAVPPDANAEEESGAKRRRISLLQYRRRMEERGLELGPHAAGGAGVQWGLAEQSGADNAASADAPAEAAAESMEDDNYLETDPTIRAFFEEIGIEASDLGSLLQQFEESEGKRREVPESTATRTVGTLGQAHVQDVGMELELTASEVRETPGVIAPSTSLHPKPDAKVNLASRGTSAKRKAPRSPQKRGIPLAGKIPRLEAATKQPCSGQLAPSTPAAAQAASSRFAQAAATIPAAGARMIPPLPAGVGAAAQDPPCVGAPNAVGPVKLPKVEQPPTLPPAWAGLGVASPSVVADKTLSLPASQPVANRTPPCQSNALPNPVRVAIPAAATAKMLPSMKFSLVPAVAGKPPAAANPSCAAAAAVITTAVQLDIFSRVSASNLASPLVASQVVNGCSANKSEIGATPANGAVVEREAEIQIPNVRDHDYCQQSTAGNAAATVSESAGAPANAEPRRDEGQKLKRQYRTRAPGGEEADRGSSPPAQESSCCSTNGSGGGGSSSSSGGDSEDDEPGYYDKLPGYYRSGKSLPEPKYQPLRAERAAAGLAEGRERGSRRSTSTSDEYSSASDEERSPGKAARHRRYYSKLPVYLSAASKVSNLPYADCGQETANSDTDTSGDAEDGSRRRRTRSRGSQDRRCGERRHGAATSGAGGGSLSSSPGRRDSVSPPSAAAASPHQRGRRRSRSRSGYGRRYRAGGGGRSSSSTTSSSHRRSVSPVPSFSSDVPRSRRPSPRYDAYERRSERPWLERRESNILEQRRRLHQKAIEERRVIYVGKINNGMTTLELRRRFQSFGEIENCSVHFRERGDNYGFVTYRFTCDAFAALEKGHLVHLPNEMPFDLCFGGRRQFCKASYADLDSNRGLERSTDRRTAMASLDFDSLLKAAKHGM</sequence>
<feature type="region of interest" description="Disordered" evidence="9">
    <location>
        <begin position="548"/>
        <end position="582"/>
    </location>
</feature>
<dbReference type="Gene3D" id="3.30.70.330">
    <property type="match status" value="1"/>
</dbReference>
<feature type="compositionally biased region" description="Polar residues" evidence="9">
    <location>
        <begin position="1127"/>
        <end position="1140"/>
    </location>
</feature>
<feature type="compositionally biased region" description="Low complexity" evidence="9">
    <location>
        <begin position="605"/>
        <end position="681"/>
    </location>
</feature>
<feature type="region of interest" description="Disordered" evidence="9">
    <location>
        <begin position="868"/>
        <end position="892"/>
    </location>
</feature>
<feature type="compositionally biased region" description="Pro residues" evidence="9">
    <location>
        <begin position="682"/>
        <end position="696"/>
    </location>
</feature>
<feature type="region of interest" description="Disordered" evidence="9">
    <location>
        <begin position="266"/>
        <end position="312"/>
    </location>
</feature>
<keyword evidence="7" id="KW-0539">Nucleus</keyword>
<feature type="region of interest" description="Disordered" evidence="9">
    <location>
        <begin position="94"/>
        <end position="128"/>
    </location>
</feature>
<evidence type="ECO:0000256" key="1">
    <source>
        <dbReference type="ARBA" id="ARBA00004123"/>
    </source>
</evidence>
<evidence type="ECO:0000313" key="11">
    <source>
        <dbReference type="Proteomes" id="UP001318040"/>
    </source>
</evidence>
<feature type="compositionally biased region" description="Basic residues" evidence="9">
    <location>
        <begin position="1374"/>
        <end position="1391"/>
    </location>
</feature>
<gene>
    <name evidence="12" type="primary">LOC116941363</name>
</gene>
<evidence type="ECO:0000256" key="8">
    <source>
        <dbReference type="PROSITE-ProRule" id="PRU00176"/>
    </source>
</evidence>
<name>A0AAJ7SZ79_PETMA</name>
<keyword evidence="6" id="KW-0804">Transcription</keyword>
<evidence type="ECO:0000313" key="12">
    <source>
        <dbReference type="RefSeq" id="XP_032808302.1"/>
    </source>
</evidence>
<dbReference type="Pfam" id="PF00076">
    <property type="entry name" value="RRM_1"/>
    <property type="match status" value="1"/>
</dbReference>
<dbReference type="SUPFAM" id="SSF54928">
    <property type="entry name" value="RNA-binding domain, RBD"/>
    <property type="match status" value="1"/>
</dbReference>
<feature type="compositionally biased region" description="Low complexity" evidence="9">
    <location>
        <begin position="180"/>
        <end position="197"/>
    </location>
</feature>
<comment type="subcellular location">
    <subcellularLocation>
        <location evidence="1">Nucleus</location>
    </subcellularLocation>
</comment>
<feature type="region of interest" description="Disordered" evidence="9">
    <location>
        <begin position="597"/>
        <end position="717"/>
    </location>
</feature>